<dbReference type="InterPro" id="IPR008995">
    <property type="entry name" value="Mo/tungstate-bd_C_term_dom"/>
</dbReference>
<dbReference type="SUPFAM" id="SSF50331">
    <property type="entry name" value="MOP-like"/>
    <property type="match status" value="1"/>
</dbReference>
<protein>
    <submittedName>
        <fullName evidence="6">ABC transporter ATP-binding protein</fullName>
    </submittedName>
</protein>
<comment type="caution">
    <text evidence="6">The sequence shown here is derived from an EMBL/GenBank/DDBJ whole genome shotgun (WGS) entry which is preliminary data.</text>
</comment>
<dbReference type="InterPro" id="IPR012340">
    <property type="entry name" value="NA-bd_OB-fold"/>
</dbReference>
<evidence type="ECO:0000256" key="2">
    <source>
        <dbReference type="ARBA" id="ARBA00022741"/>
    </source>
</evidence>
<feature type="domain" description="ABC transporter" evidence="5">
    <location>
        <begin position="17"/>
        <end position="247"/>
    </location>
</feature>
<dbReference type="InterPro" id="IPR050093">
    <property type="entry name" value="ABC_SmlMolc_Importer"/>
</dbReference>
<evidence type="ECO:0000313" key="7">
    <source>
        <dbReference type="Proteomes" id="UP000656881"/>
    </source>
</evidence>
<dbReference type="PANTHER" id="PTHR42781:SF4">
    <property type="entry name" value="SPERMIDINE_PUTRESCINE IMPORT ATP-BINDING PROTEIN POTA"/>
    <property type="match status" value="1"/>
</dbReference>
<gene>
    <name evidence="6" type="ORF">GCM10012286_71100</name>
</gene>
<keyword evidence="7" id="KW-1185">Reference proteome</keyword>
<organism evidence="6 7">
    <name type="scientific">Streptomyces lasiicapitis</name>
    <dbReference type="NCBI Taxonomy" id="1923961"/>
    <lineage>
        <taxon>Bacteria</taxon>
        <taxon>Bacillati</taxon>
        <taxon>Actinomycetota</taxon>
        <taxon>Actinomycetes</taxon>
        <taxon>Kitasatosporales</taxon>
        <taxon>Streptomycetaceae</taxon>
        <taxon>Streptomyces</taxon>
    </lineage>
</organism>
<evidence type="ECO:0000313" key="6">
    <source>
        <dbReference type="EMBL" id="GGO56496.1"/>
    </source>
</evidence>
<feature type="region of interest" description="Disordered" evidence="4">
    <location>
        <begin position="355"/>
        <end position="394"/>
    </location>
</feature>
<dbReference type="InterPro" id="IPR003593">
    <property type="entry name" value="AAA+_ATPase"/>
</dbReference>
<dbReference type="PROSITE" id="PS50893">
    <property type="entry name" value="ABC_TRANSPORTER_2"/>
    <property type="match status" value="1"/>
</dbReference>
<keyword evidence="3 6" id="KW-0067">ATP-binding</keyword>
<dbReference type="Proteomes" id="UP000656881">
    <property type="component" value="Unassembled WGS sequence"/>
</dbReference>
<dbReference type="Pfam" id="PF00005">
    <property type="entry name" value="ABC_tran"/>
    <property type="match status" value="1"/>
</dbReference>
<dbReference type="GO" id="GO:0005524">
    <property type="term" value="F:ATP binding"/>
    <property type="evidence" value="ECO:0007669"/>
    <property type="project" value="UniProtKB-KW"/>
</dbReference>
<keyword evidence="1" id="KW-0813">Transport</keyword>
<dbReference type="Pfam" id="PF08402">
    <property type="entry name" value="TOBE_2"/>
    <property type="match status" value="1"/>
</dbReference>
<dbReference type="PANTHER" id="PTHR42781">
    <property type="entry name" value="SPERMIDINE/PUTRESCINE IMPORT ATP-BINDING PROTEIN POTA"/>
    <property type="match status" value="1"/>
</dbReference>
<dbReference type="InterPro" id="IPR017871">
    <property type="entry name" value="ABC_transporter-like_CS"/>
</dbReference>
<dbReference type="SMART" id="SM00382">
    <property type="entry name" value="AAA"/>
    <property type="match status" value="1"/>
</dbReference>
<dbReference type="PROSITE" id="PS00211">
    <property type="entry name" value="ABC_TRANSPORTER_1"/>
    <property type="match status" value="1"/>
</dbReference>
<dbReference type="Gene3D" id="3.40.50.300">
    <property type="entry name" value="P-loop containing nucleotide triphosphate hydrolases"/>
    <property type="match status" value="1"/>
</dbReference>
<evidence type="ECO:0000256" key="1">
    <source>
        <dbReference type="ARBA" id="ARBA00022448"/>
    </source>
</evidence>
<dbReference type="EMBL" id="BMNG01000019">
    <property type="protein sequence ID" value="GGO56496.1"/>
    <property type="molecule type" value="Genomic_DNA"/>
</dbReference>
<sequence length="394" mass="42373">MSPSGSSPGSTSSFGSLCCERVSRSFGRQRALHELDLEIRGGEFVALLGPSGCGKSTALNCLAGLLPLTGGAILLDGERIDRLAPERRGFGMVFQNYALFPHMTVRGNVAFGLKMARVPKARARERTDRALELVHLTAHAHKRPGQLSGGQQQRVAIARAVVLEPRLVLMDEPLSNLDAALRLEMRTEIRRLHQRLGLTTVYVTHDQEEALSLADRLVVLRDGRTQQIGTPEEVYARPANRYVAGFMGYRNMLDVTVTGPGPTPALTLAGSRITGTDRDGVPVGERATAAVRPEDLEVVPDGTPHPGGTLPATVEVVEYHGRELAVQARLSDGQALHLRTRERLAPDDEVRVAAPPERVLVFGPDDAGDADDAGEDARGDSATYAGKRPKAVSA</sequence>
<dbReference type="InterPro" id="IPR003439">
    <property type="entry name" value="ABC_transporter-like_ATP-bd"/>
</dbReference>
<dbReference type="Gene3D" id="2.40.50.140">
    <property type="entry name" value="Nucleic acid-binding proteins"/>
    <property type="match status" value="1"/>
</dbReference>
<dbReference type="RefSeq" id="WP_189177056.1">
    <property type="nucleotide sequence ID" value="NZ_BMNG01000019.1"/>
</dbReference>
<dbReference type="InterPro" id="IPR027417">
    <property type="entry name" value="P-loop_NTPase"/>
</dbReference>
<dbReference type="SUPFAM" id="SSF52540">
    <property type="entry name" value="P-loop containing nucleoside triphosphate hydrolases"/>
    <property type="match status" value="1"/>
</dbReference>
<reference evidence="7" key="1">
    <citation type="journal article" date="2019" name="Int. J. Syst. Evol. Microbiol.">
        <title>The Global Catalogue of Microorganisms (GCM) 10K type strain sequencing project: providing services to taxonomists for standard genome sequencing and annotation.</title>
        <authorList>
            <consortium name="The Broad Institute Genomics Platform"/>
            <consortium name="The Broad Institute Genome Sequencing Center for Infectious Disease"/>
            <person name="Wu L."/>
            <person name="Ma J."/>
        </authorList>
    </citation>
    <scope>NUCLEOTIDE SEQUENCE [LARGE SCALE GENOMIC DNA]</scope>
    <source>
        <strain evidence="7">CGMCC 4.7349</strain>
    </source>
</reference>
<dbReference type="Gene3D" id="2.40.50.100">
    <property type="match status" value="1"/>
</dbReference>
<evidence type="ECO:0000256" key="3">
    <source>
        <dbReference type="ARBA" id="ARBA00022840"/>
    </source>
</evidence>
<dbReference type="InterPro" id="IPR013611">
    <property type="entry name" value="Transp-assoc_OB_typ2"/>
</dbReference>
<accession>A0ABQ2MPQ5</accession>
<keyword evidence="2" id="KW-0547">Nucleotide-binding</keyword>
<evidence type="ECO:0000256" key="4">
    <source>
        <dbReference type="SAM" id="MobiDB-lite"/>
    </source>
</evidence>
<name>A0ABQ2MPQ5_9ACTN</name>
<evidence type="ECO:0000259" key="5">
    <source>
        <dbReference type="PROSITE" id="PS50893"/>
    </source>
</evidence>
<proteinExistence type="predicted"/>